<dbReference type="RefSeq" id="WP_011139866.1">
    <property type="nucleotide sequence ID" value="NC_005090.1"/>
</dbReference>
<evidence type="ECO:0000313" key="9">
    <source>
        <dbReference type="Proteomes" id="UP000000422"/>
    </source>
</evidence>
<keyword evidence="2" id="KW-0997">Cell inner membrane</keyword>
<dbReference type="KEGG" id="wsu:WS2085"/>
<proteinExistence type="predicted"/>
<accession>Q7MQQ9</accession>
<keyword evidence="1" id="KW-1003">Cell membrane</keyword>
<dbReference type="GO" id="GO:0046872">
    <property type="term" value="F:metal ion binding"/>
    <property type="evidence" value="ECO:0007669"/>
    <property type="project" value="UniProtKB-KW"/>
</dbReference>
<evidence type="ECO:0000313" key="8">
    <source>
        <dbReference type="EMBL" id="CAE11084.1"/>
    </source>
</evidence>
<protein>
    <recommendedName>
        <fullName evidence="7">Calcineurin-like phosphoesterase domain-containing protein</fullName>
    </recommendedName>
</protein>
<dbReference type="InterPro" id="IPR029052">
    <property type="entry name" value="Metallo-depent_PP-like"/>
</dbReference>
<dbReference type="Proteomes" id="UP000000422">
    <property type="component" value="Chromosome"/>
</dbReference>
<dbReference type="InterPro" id="IPR043461">
    <property type="entry name" value="LpxH-like"/>
</dbReference>
<evidence type="ECO:0000256" key="4">
    <source>
        <dbReference type="ARBA" id="ARBA00022801"/>
    </source>
</evidence>
<dbReference type="EMBL" id="BX571662">
    <property type="protein sequence ID" value="CAE11084.1"/>
    <property type="molecule type" value="Genomic_DNA"/>
</dbReference>
<sequence>MSEKVWGEITTGSIFIADSHESDHFGYLERLWGFLEAQSSEAPIFLMGDVFDLLFGGVEASFAPHAELLRRISSLAQRRPLYWLEGNHDFNLSPFLEGITVIGRESQPALFRLGGERALLAHGDWKIGWGYEIYTKLIRNPWILKILNQMDQKRGGKIFEWVKARVSAKTLRVGPPCKALSRQRLPLYQGKNAKWIFEGHFHSCGWVKEQETSYVALPSLACNESYFVVELNVNVVSIKESTLKES</sequence>
<dbReference type="GO" id="GO:0009245">
    <property type="term" value="P:lipid A biosynthetic process"/>
    <property type="evidence" value="ECO:0007669"/>
    <property type="project" value="TreeGrafter"/>
</dbReference>
<dbReference type="Gene3D" id="3.60.21.10">
    <property type="match status" value="1"/>
</dbReference>
<organism evidence="9">
    <name type="scientific">Wolinella succinogenes (strain ATCC 29543 / DSM 1740 / CCUG 13145 / JCM 31913 / LMG 7466 / NCTC 11488 / FDC 602W)</name>
    <name type="common">Vibrio succinogenes</name>
    <dbReference type="NCBI Taxonomy" id="273121"/>
    <lineage>
        <taxon>Bacteria</taxon>
        <taxon>Pseudomonadati</taxon>
        <taxon>Campylobacterota</taxon>
        <taxon>Epsilonproteobacteria</taxon>
        <taxon>Campylobacterales</taxon>
        <taxon>Helicobacteraceae</taxon>
        <taxon>Wolinella</taxon>
    </lineage>
</organism>
<dbReference type="GO" id="GO:0008758">
    <property type="term" value="F:UDP-2,3-diacylglucosamine hydrolase activity"/>
    <property type="evidence" value="ECO:0007669"/>
    <property type="project" value="TreeGrafter"/>
</dbReference>
<gene>
    <name evidence="8" type="ordered locus">WS2085</name>
</gene>
<feature type="domain" description="Calcineurin-like phosphoesterase" evidence="7">
    <location>
        <begin position="14"/>
        <end position="203"/>
    </location>
</feature>
<keyword evidence="4" id="KW-0378">Hydrolase</keyword>
<dbReference type="AlphaFoldDB" id="Q7MQQ9"/>
<keyword evidence="9" id="KW-1185">Reference proteome</keyword>
<dbReference type="HOGENOM" id="CLU_080125_0_0_7"/>
<dbReference type="STRING" id="273121.WS2085"/>
<keyword evidence="6" id="KW-0464">Manganese</keyword>
<evidence type="ECO:0000256" key="5">
    <source>
        <dbReference type="ARBA" id="ARBA00023136"/>
    </source>
</evidence>
<dbReference type="eggNOG" id="COG2908">
    <property type="taxonomic scope" value="Bacteria"/>
</dbReference>
<keyword evidence="5" id="KW-0472">Membrane</keyword>
<evidence type="ECO:0000256" key="3">
    <source>
        <dbReference type="ARBA" id="ARBA00022723"/>
    </source>
</evidence>
<dbReference type="PANTHER" id="PTHR34990">
    <property type="entry name" value="UDP-2,3-DIACYLGLUCOSAMINE HYDROLASE-RELATED"/>
    <property type="match status" value="1"/>
</dbReference>
<reference evidence="8 9" key="1">
    <citation type="journal article" date="2003" name="Proc. Natl. Acad. Sci. U.S.A.">
        <title>Complete genome sequence and analysis of Wolinella succinogenes.</title>
        <authorList>
            <person name="Baar C."/>
            <person name="Eppinger M."/>
            <person name="Raddatz G."/>
            <person name="Simon JM."/>
            <person name="Lanz C."/>
            <person name="Klimmek O."/>
            <person name="Nandakumar R."/>
            <person name="Gross R."/>
            <person name="Rosinus A."/>
            <person name="Keller H."/>
            <person name="Jagtap P."/>
            <person name="Linke B."/>
            <person name="Meyer F."/>
            <person name="Lederer H."/>
            <person name="Schuster S.C."/>
        </authorList>
    </citation>
    <scope>NUCLEOTIDE SEQUENCE [LARGE SCALE GENOMIC DNA]</scope>
    <source>
        <strain evidence="9">ATCC 29543 / DSM 1740 / CCUG 13145 / JCM 31913 / LMG 7466 / NCTC 11488 / FDC 602W</strain>
    </source>
</reference>
<evidence type="ECO:0000256" key="2">
    <source>
        <dbReference type="ARBA" id="ARBA00022519"/>
    </source>
</evidence>
<name>Q7MQQ9_WOLSU</name>
<keyword evidence="3" id="KW-0479">Metal-binding</keyword>
<dbReference type="PANTHER" id="PTHR34990:SF1">
    <property type="entry name" value="UDP-2,3-DIACYLGLUCOSAMINE HYDROLASE"/>
    <property type="match status" value="1"/>
</dbReference>
<dbReference type="InterPro" id="IPR004843">
    <property type="entry name" value="Calcineurin-like_PHP"/>
</dbReference>
<dbReference type="Pfam" id="PF00149">
    <property type="entry name" value="Metallophos"/>
    <property type="match status" value="1"/>
</dbReference>
<dbReference type="GO" id="GO:0016020">
    <property type="term" value="C:membrane"/>
    <property type="evidence" value="ECO:0007669"/>
    <property type="project" value="GOC"/>
</dbReference>
<evidence type="ECO:0000259" key="7">
    <source>
        <dbReference type="Pfam" id="PF00149"/>
    </source>
</evidence>
<dbReference type="SUPFAM" id="SSF56300">
    <property type="entry name" value="Metallo-dependent phosphatases"/>
    <property type="match status" value="1"/>
</dbReference>
<evidence type="ECO:0000256" key="6">
    <source>
        <dbReference type="ARBA" id="ARBA00023211"/>
    </source>
</evidence>
<evidence type="ECO:0000256" key="1">
    <source>
        <dbReference type="ARBA" id="ARBA00022475"/>
    </source>
</evidence>